<dbReference type="Gene3D" id="1.10.60.40">
    <property type="match status" value="1"/>
</dbReference>
<dbReference type="SUPFAM" id="SSF53649">
    <property type="entry name" value="Alkaline phosphatase-like"/>
    <property type="match status" value="1"/>
</dbReference>
<evidence type="ECO:0000256" key="2">
    <source>
        <dbReference type="RuleBase" id="RU003946"/>
    </source>
</evidence>
<dbReference type="RefSeq" id="WP_087617784.1">
    <property type="nucleotide sequence ID" value="NZ_JAFBEY010000006.1"/>
</dbReference>
<comment type="similarity">
    <text evidence="2">Belongs to the alkaline phosphatase family.</text>
</comment>
<keyword evidence="3" id="KW-0732">Signal</keyword>
<keyword evidence="1" id="KW-0597">Phosphoprotein</keyword>
<organism evidence="4 5">
    <name type="scientific">Solibacillus kalamii</name>
    <dbReference type="NCBI Taxonomy" id="1748298"/>
    <lineage>
        <taxon>Bacteria</taxon>
        <taxon>Bacillati</taxon>
        <taxon>Bacillota</taxon>
        <taxon>Bacilli</taxon>
        <taxon>Bacillales</taxon>
        <taxon>Caryophanaceae</taxon>
        <taxon>Solibacillus</taxon>
    </lineage>
</organism>
<dbReference type="SMART" id="SM00098">
    <property type="entry name" value="alkPPc"/>
    <property type="match status" value="1"/>
</dbReference>
<evidence type="ECO:0000313" key="4">
    <source>
        <dbReference type="EMBL" id="OUZ38556.1"/>
    </source>
</evidence>
<reference evidence="4 5" key="1">
    <citation type="journal article" date="2017" name="Int. J. Syst. Evol. Microbiol.">
        <title>Solibacillus kalamii sp. nov., isolated from a high-efficiency particulate arrestance filter system used in the International Space Station.</title>
        <authorList>
            <person name="Checinska Sielaff A."/>
            <person name="Kumar R.M."/>
            <person name="Pal D."/>
            <person name="Mayilraj S."/>
            <person name="Venkateswaran K."/>
        </authorList>
    </citation>
    <scope>NUCLEOTIDE SEQUENCE [LARGE SCALE GENOMIC DNA]</scope>
    <source>
        <strain evidence="4 5">ISSFR-015</strain>
    </source>
</reference>
<dbReference type="Proteomes" id="UP000196594">
    <property type="component" value="Unassembled WGS sequence"/>
</dbReference>
<evidence type="ECO:0000256" key="3">
    <source>
        <dbReference type="SAM" id="SignalP"/>
    </source>
</evidence>
<dbReference type="PRINTS" id="PR00113">
    <property type="entry name" value="ALKPHPHTASE"/>
</dbReference>
<dbReference type="InterPro" id="IPR001952">
    <property type="entry name" value="Alkaline_phosphatase"/>
</dbReference>
<evidence type="ECO:0000256" key="1">
    <source>
        <dbReference type="ARBA" id="ARBA00022553"/>
    </source>
</evidence>
<name>A0ABX3ZFV6_9BACL</name>
<comment type="caution">
    <text evidence="4">The sequence shown here is derived from an EMBL/GenBank/DDBJ whole genome shotgun (WGS) entry which is preliminary data.</text>
</comment>
<dbReference type="Pfam" id="PF00245">
    <property type="entry name" value="Alk_phosphatase"/>
    <property type="match status" value="1"/>
</dbReference>
<dbReference type="Gene3D" id="3.40.720.10">
    <property type="entry name" value="Alkaline Phosphatase, subunit A"/>
    <property type="match status" value="1"/>
</dbReference>
<protein>
    <submittedName>
        <fullName evidence="4">Alkaline phosphatase</fullName>
    </submittedName>
</protein>
<sequence length="441" mass="46918">MYKKLSVVALTGALAFSGLNLGTTEAAKPENAGNGNGNNGKVENVIYMIPDGFSADYAANYRTYKGEKAIWEEHLKGMFTTYSANSDTTDSAAAGTAMATGIKTNNGVIGLDAEGNKIETILEAAEKNDKSTGLVATSTISHATPAAFAAHVDSRNKEAEISRQLVDSDVDVMLGGGKSNFLPKSEGGHQEERHLIKEAEEKGFEFVETRDELANVSDLNVEDGDKLLGLFAGGSLAPELQRGDTEEPSLADMTEAAIDVLEEDKDGFFLVVEGSQIDWAGHDNDAAWAMSDVAAFEKAVEKAMDFAKKDGKTLVVVAGDHDTGGMTTGGSKVSVLQNVTATGDTMASKLNSDRSNVREVVKSHTGLTLSESDVNYIKEAKDASYAINTIVSNHASIGWTSTNHTAADIPLYVYGPQSQKFVGFHDNTDLPKLIAETMKLK</sequence>
<dbReference type="PANTHER" id="PTHR11596">
    <property type="entry name" value="ALKALINE PHOSPHATASE"/>
    <property type="match status" value="1"/>
</dbReference>
<keyword evidence="5" id="KW-1185">Reference proteome</keyword>
<evidence type="ECO:0000313" key="5">
    <source>
        <dbReference type="Proteomes" id="UP000196594"/>
    </source>
</evidence>
<proteinExistence type="inferred from homology"/>
<dbReference type="PANTHER" id="PTHR11596:SF5">
    <property type="entry name" value="ALKALINE PHOSPHATASE"/>
    <property type="match status" value="1"/>
</dbReference>
<dbReference type="InterPro" id="IPR017850">
    <property type="entry name" value="Alkaline_phosphatase_core_sf"/>
</dbReference>
<dbReference type="EMBL" id="NHNT01000008">
    <property type="protein sequence ID" value="OUZ38556.1"/>
    <property type="molecule type" value="Genomic_DNA"/>
</dbReference>
<accession>A0ABX3ZFV6</accession>
<dbReference type="CDD" id="cd16012">
    <property type="entry name" value="ALP"/>
    <property type="match status" value="1"/>
</dbReference>
<feature type="chain" id="PRO_5045225532" evidence="3">
    <location>
        <begin position="23"/>
        <end position="441"/>
    </location>
</feature>
<feature type="signal peptide" evidence="3">
    <location>
        <begin position="1"/>
        <end position="22"/>
    </location>
</feature>
<gene>
    <name evidence="4" type="ORF">CBM15_12455</name>
</gene>